<dbReference type="GeneID" id="79305264"/>
<protein>
    <recommendedName>
        <fullName evidence="3">GAF domain-containing protein</fullName>
    </recommendedName>
</protein>
<dbReference type="Proteomes" id="UP001596407">
    <property type="component" value="Unassembled WGS sequence"/>
</dbReference>
<proteinExistence type="predicted"/>
<keyword evidence="2" id="KW-1185">Reference proteome</keyword>
<dbReference type="EMBL" id="JBHSZH010000001">
    <property type="protein sequence ID" value="MFC7078833.1"/>
    <property type="molecule type" value="Genomic_DNA"/>
</dbReference>
<sequence length="111" mass="12252">MASSVPPAANTEIFDRLCAAIAREQGGADVYLKAAHLIRRNNGAYSLVGLEEGGERAVYHYEGVFASVMPFDEDGVRQHEAETLARNEDVREGLTAVEYAWVHPAYRDLLD</sequence>
<reference evidence="1 2" key="1">
    <citation type="journal article" date="2019" name="Int. J. Syst. Evol. Microbiol.">
        <title>The Global Catalogue of Microorganisms (GCM) 10K type strain sequencing project: providing services to taxonomists for standard genome sequencing and annotation.</title>
        <authorList>
            <consortium name="The Broad Institute Genomics Platform"/>
            <consortium name="The Broad Institute Genome Sequencing Center for Infectious Disease"/>
            <person name="Wu L."/>
            <person name="Ma J."/>
        </authorList>
    </citation>
    <scope>NUCLEOTIDE SEQUENCE [LARGE SCALE GENOMIC DNA]</scope>
    <source>
        <strain evidence="1 2">DT72</strain>
    </source>
</reference>
<comment type="caution">
    <text evidence="1">The sequence shown here is derived from an EMBL/GenBank/DDBJ whole genome shotgun (WGS) entry which is preliminary data.</text>
</comment>
<gene>
    <name evidence="1" type="ORF">ACFQJ6_00495</name>
</gene>
<accession>A0ABD5WI98</accession>
<dbReference type="AlphaFoldDB" id="A0ABD5WI98"/>
<evidence type="ECO:0000313" key="1">
    <source>
        <dbReference type="EMBL" id="MFC7078833.1"/>
    </source>
</evidence>
<dbReference type="RefSeq" id="WP_276282505.1">
    <property type="nucleotide sequence ID" value="NZ_CP119810.1"/>
</dbReference>
<organism evidence="1 2">
    <name type="scientific">Halorussus caseinilyticus</name>
    <dbReference type="NCBI Taxonomy" id="3034025"/>
    <lineage>
        <taxon>Archaea</taxon>
        <taxon>Methanobacteriati</taxon>
        <taxon>Methanobacteriota</taxon>
        <taxon>Stenosarchaea group</taxon>
        <taxon>Halobacteria</taxon>
        <taxon>Halobacteriales</taxon>
        <taxon>Haladaptataceae</taxon>
        <taxon>Halorussus</taxon>
    </lineage>
</organism>
<evidence type="ECO:0000313" key="2">
    <source>
        <dbReference type="Proteomes" id="UP001596407"/>
    </source>
</evidence>
<name>A0ABD5WI98_9EURY</name>
<evidence type="ECO:0008006" key="3">
    <source>
        <dbReference type="Google" id="ProtNLM"/>
    </source>
</evidence>